<keyword evidence="13 19" id="KW-0573">Peptidoglycan synthesis</keyword>
<dbReference type="SUPFAM" id="SSF56176">
    <property type="entry name" value="FAD-binding/transporter-associated domain-like"/>
    <property type="match status" value="1"/>
</dbReference>
<keyword evidence="14 19" id="KW-0560">Oxidoreductase</keyword>
<keyword evidence="7 19" id="KW-0963">Cytoplasm</keyword>
<dbReference type="PROSITE" id="PS51387">
    <property type="entry name" value="FAD_PCMH"/>
    <property type="match status" value="1"/>
</dbReference>
<evidence type="ECO:0000256" key="14">
    <source>
        <dbReference type="ARBA" id="ARBA00023002"/>
    </source>
</evidence>
<keyword evidence="12 19" id="KW-0133">Cell shape</keyword>
<keyword evidence="8 19" id="KW-0132">Cell division</keyword>
<evidence type="ECO:0000256" key="16">
    <source>
        <dbReference type="ARBA" id="ARBA00023316"/>
    </source>
</evidence>
<dbReference type="EMBL" id="DTIY01000076">
    <property type="protein sequence ID" value="HGY40094.1"/>
    <property type="molecule type" value="Genomic_DNA"/>
</dbReference>
<keyword evidence="9 19" id="KW-0285">Flavoprotein</keyword>
<dbReference type="InterPro" id="IPR036635">
    <property type="entry name" value="MurB_C_sf"/>
</dbReference>
<evidence type="ECO:0000256" key="12">
    <source>
        <dbReference type="ARBA" id="ARBA00022960"/>
    </source>
</evidence>
<dbReference type="InterPro" id="IPR036318">
    <property type="entry name" value="FAD-bd_PCMH-like_sf"/>
</dbReference>
<dbReference type="GO" id="GO:0009252">
    <property type="term" value="P:peptidoglycan biosynthetic process"/>
    <property type="evidence" value="ECO:0007669"/>
    <property type="project" value="UniProtKB-UniRule"/>
</dbReference>
<evidence type="ECO:0000313" key="21">
    <source>
        <dbReference type="EMBL" id="HGY40094.1"/>
    </source>
</evidence>
<comment type="catalytic activity">
    <reaction evidence="18 19">
        <text>UDP-N-acetyl-alpha-D-muramate + NADP(+) = UDP-N-acetyl-3-O-(1-carboxyvinyl)-alpha-D-glucosamine + NADPH + H(+)</text>
        <dbReference type="Rhea" id="RHEA:12248"/>
        <dbReference type="ChEBI" id="CHEBI:15378"/>
        <dbReference type="ChEBI" id="CHEBI:57783"/>
        <dbReference type="ChEBI" id="CHEBI:58349"/>
        <dbReference type="ChEBI" id="CHEBI:68483"/>
        <dbReference type="ChEBI" id="CHEBI:70757"/>
        <dbReference type="EC" id="1.3.1.98"/>
    </reaction>
</comment>
<dbReference type="Pfam" id="PF02873">
    <property type="entry name" value="MurB_C"/>
    <property type="match status" value="1"/>
</dbReference>
<dbReference type="Pfam" id="PF01565">
    <property type="entry name" value="FAD_binding_4"/>
    <property type="match status" value="1"/>
</dbReference>
<dbReference type="GO" id="GO:0071949">
    <property type="term" value="F:FAD binding"/>
    <property type="evidence" value="ECO:0007669"/>
    <property type="project" value="InterPro"/>
</dbReference>
<comment type="pathway">
    <text evidence="4 19">Cell wall biogenesis; peptidoglycan biosynthesis.</text>
</comment>
<evidence type="ECO:0000256" key="6">
    <source>
        <dbReference type="ARBA" id="ARBA00015188"/>
    </source>
</evidence>
<comment type="function">
    <text evidence="2 19">Cell wall formation.</text>
</comment>
<organism evidence="21">
    <name type="scientific">Candidatus Caldatribacterium saccharofermentans</name>
    <dbReference type="NCBI Taxonomy" id="1454753"/>
    <lineage>
        <taxon>Bacteria</taxon>
        <taxon>Pseudomonadati</taxon>
        <taxon>Atribacterota</taxon>
        <taxon>Atribacteria</taxon>
        <taxon>Atribacterales</taxon>
        <taxon>Candidatus Caldatribacteriaceae</taxon>
        <taxon>Candidatus Caldatribacterium</taxon>
    </lineage>
</organism>
<dbReference type="InterPro" id="IPR003170">
    <property type="entry name" value="MurB"/>
</dbReference>
<feature type="active site" evidence="19">
    <location>
        <position position="204"/>
    </location>
</feature>
<evidence type="ECO:0000256" key="1">
    <source>
        <dbReference type="ARBA" id="ARBA00001974"/>
    </source>
</evidence>
<dbReference type="GO" id="GO:0008762">
    <property type="term" value="F:UDP-N-acetylmuramate dehydrogenase activity"/>
    <property type="evidence" value="ECO:0007669"/>
    <property type="project" value="UniProtKB-UniRule"/>
</dbReference>
<evidence type="ECO:0000256" key="13">
    <source>
        <dbReference type="ARBA" id="ARBA00022984"/>
    </source>
</evidence>
<evidence type="ECO:0000256" key="4">
    <source>
        <dbReference type="ARBA" id="ARBA00004752"/>
    </source>
</evidence>
<evidence type="ECO:0000256" key="9">
    <source>
        <dbReference type="ARBA" id="ARBA00022630"/>
    </source>
</evidence>
<keyword evidence="16 19" id="KW-0961">Cell wall biogenesis/degradation</keyword>
<dbReference type="Gene3D" id="3.30.43.10">
    <property type="entry name" value="Uridine Diphospho-n-acetylenolpyruvylglucosamine Reductase, domain 2"/>
    <property type="match status" value="1"/>
</dbReference>
<comment type="caution">
    <text evidence="21">The sequence shown here is derived from an EMBL/GenBank/DDBJ whole genome shotgun (WGS) entry which is preliminary data.</text>
</comment>
<name>A0A7V4TJ94_9BACT</name>
<feature type="domain" description="FAD-binding PCMH-type" evidence="20">
    <location>
        <begin position="59"/>
        <end position="225"/>
    </location>
</feature>
<evidence type="ECO:0000256" key="7">
    <source>
        <dbReference type="ARBA" id="ARBA00022490"/>
    </source>
</evidence>
<dbReference type="InterPro" id="IPR016166">
    <property type="entry name" value="FAD-bd_PCMH"/>
</dbReference>
<dbReference type="HAMAP" id="MF_00037">
    <property type="entry name" value="MurB"/>
    <property type="match status" value="1"/>
</dbReference>
<comment type="similarity">
    <text evidence="19">Belongs to the MurB family.</text>
</comment>
<comment type="subcellular location">
    <subcellularLocation>
        <location evidence="3 19">Cytoplasm</location>
    </subcellularLocation>
</comment>
<dbReference type="AlphaFoldDB" id="A0A7V4TJ94"/>
<proteinExistence type="inferred from homology"/>
<sequence length="329" mass="36999">MPPDGSGGRHNPHHRCGRRMEGWNNAHSIEERVEELLRSFSGIWWLKGPEMWALTTWRIGGKALALVEARSEEELTTVLDHCDRLEIPWRVLGRGSNILVSDRGFRGIVVRLGGRLAECSLLSGGQVEAGGGVILGHLVQFAMEHGLGGCEFLAGIPGTVGGAVVLNAGCFGKEIGELVERVLVRERNGEMRWWGRDELSFSYRGSNLREGFMVVVKVVFQLFPEERKQAEEKVRYFSLLRKNSQPLELPSAGSVFRNPPGEYAARLIEQAGCKGLRLGQAQVSPKHSNFIVNLGGARAWQVEYLMEWVRREVYRRTGIWLENEVELWR</sequence>
<dbReference type="PANTHER" id="PTHR21071">
    <property type="entry name" value="UDP-N-ACETYLENOLPYRUVOYLGLUCOSAMINE REDUCTASE"/>
    <property type="match status" value="1"/>
</dbReference>
<protein>
    <recommendedName>
        <fullName evidence="6 19">UDP-N-acetylenolpyruvoylglucosamine reductase</fullName>
        <ecNumber evidence="5 19">1.3.1.98</ecNumber>
    </recommendedName>
    <alternativeName>
        <fullName evidence="17 19">UDP-N-acetylmuramate dehydrogenase</fullName>
    </alternativeName>
</protein>
<dbReference type="Gene3D" id="3.90.78.10">
    <property type="entry name" value="UDP-N-acetylenolpyruvoylglucosamine reductase, C-terminal domain"/>
    <property type="match status" value="1"/>
</dbReference>
<dbReference type="EC" id="1.3.1.98" evidence="5 19"/>
<keyword evidence="15 19" id="KW-0131">Cell cycle</keyword>
<dbReference type="NCBIfam" id="NF010480">
    <property type="entry name" value="PRK13905.1"/>
    <property type="match status" value="1"/>
</dbReference>
<dbReference type="InterPro" id="IPR016167">
    <property type="entry name" value="FAD-bd_PCMH_sub1"/>
</dbReference>
<dbReference type="GO" id="GO:0071555">
    <property type="term" value="P:cell wall organization"/>
    <property type="evidence" value="ECO:0007669"/>
    <property type="project" value="UniProtKB-KW"/>
</dbReference>
<dbReference type="NCBIfam" id="TIGR00179">
    <property type="entry name" value="murB"/>
    <property type="match status" value="1"/>
</dbReference>
<dbReference type="SUPFAM" id="SSF56194">
    <property type="entry name" value="Uridine diphospho-N-Acetylenolpyruvylglucosamine reductase, MurB, C-terminal domain"/>
    <property type="match status" value="1"/>
</dbReference>
<accession>A0A7V4TJ94</accession>
<evidence type="ECO:0000256" key="3">
    <source>
        <dbReference type="ARBA" id="ARBA00004496"/>
    </source>
</evidence>
<gene>
    <name evidence="19 21" type="primary">murB</name>
    <name evidence="21" type="ORF">ENW11_09860</name>
</gene>
<evidence type="ECO:0000256" key="15">
    <source>
        <dbReference type="ARBA" id="ARBA00023306"/>
    </source>
</evidence>
<dbReference type="GO" id="GO:0005829">
    <property type="term" value="C:cytosol"/>
    <property type="evidence" value="ECO:0007669"/>
    <property type="project" value="TreeGrafter"/>
</dbReference>
<dbReference type="InterPro" id="IPR016169">
    <property type="entry name" value="FAD-bd_PCMH_sub2"/>
</dbReference>
<comment type="cofactor">
    <cofactor evidence="1 19">
        <name>FAD</name>
        <dbReference type="ChEBI" id="CHEBI:57692"/>
    </cofactor>
</comment>
<keyword evidence="10 19" id="KW-0274">FAD</keyword>
<dbReference type="GO" id="GO:0051301">
    <property type="term" value="P:cell division"/>
    <property type="evidence" value="ECO:0007669"/>
    <property type="project" value="UniProtKB-KW"/>
</dbReference>
<dbReference type="InterPro" id="IPR006094">
    <property type="entry name" value="Oxid_FAD_bind_N"/>
</dbReference>
<evidence type="ECO:0000259" key="20">
    <source>
        <dbReference type="PROSITE" id="PS51387"/>
    </source>
</evidence>
<dbReference type="UniPathway" id="UPA00219"/>
<dbReference type="GO" id="GO:0008360">
    <property type="term" value="P:regulation of cell shape"/>
    <property type="evidence" value="ECO:0007669"/>
    <property type="project" value="UniProtKB-KW"/>
</dbReference>
<dbReference type="InterPro" id="IPR011601">
    <property type="entry name" value="MurB_C"/>
</dbReference>
<evidence type="ECO:0000256" key="17">
    <source>
        <dbReference type="ARBA" id="ARBA00031026"/>
    </source>
</evidence>
<keyword evidence="11 19" id="KW-0521">NADP</keyword>
<reference evidence="21" key="1">
    <citation type="journal article" date="2020" name="mSystems">
        <title>Genome- and Community-Level Interaction Insights into Carbon Utilization and Element Cycling Functions of Hydrothermarchaeota in Hydrothermal Sediment.</title>
        <authorList>
            <person name="Zhou Z."/>
            <person name="Liu Y."/>
            <person name="Xu W."/>
            <person name="Pan J."/>
            <person name="Luo Z.H."/>
            <person name="Li M."/>
        </authorList>
    </citation>
    <scope>NUCLEOTIDE SEQUENCE [LARGE SCALE GENOMIC DNA]</scope>
    <source>
        <strain evidence="21">SpSt-82</strain>
    </source>
</reference>
<evidence type="ECO:0000256" key="8">
    <source>
        <dbReference type="ARBA" id="ARBA00022618"/>
    </source>
</evidence>
<evidence type="ECO:0000256" key="11">
    <source>
        <dbReference type="ARBA" id="ARBA00022857"/>
    </source>
</evidence>
<dbReference type="PANTHER" id="PTHR21071:SF4">
    <property type="entry name" value="UDP-N-ACETYLENOLPYRUVOYLGLUCOSAMINE REDUCTASE"/>
    <property type="match status" value="1"/>
</dbReference>
<evidence type="ECO:0000256" key="10">
    <source>
        <dbReference type="ARBA" id="ARBA00022827"/>
    </source>
</evidence>
<feature type="active site" description="Proton donor" evidence="19">
    <location>
        <position position="254"/>
    </location>
</feature>
<dbReference type="Gene3D" id="3.30.465.10">
    <property type="match status" value="1"/>
</dbReference>
<evidence type="ECO:0000256" key="2">
    <source>
        <dbReference type="ARBA" id="ARBA00003921"/>
    </source>
</evidence>
<evidence type="ECO:0000256" key="19">
    <source>
        <dbReference type="HAMAP-Rule" id="MF_00037"/>
    </source>
</evidence>
<feature type="active site" evidence="19">
    <location>
        <position position="324"/>
    </location>
</feature>
<evidence type="ECO:0000256" key="5">
    <source>
        <dbReference type="ARBA" id="ARBA00012518"/>
    </source>
</evidence>
<evidence type="ECO:0000256" key="18">
    <source>
        <dbReference type="ARBA" id="ARBA00048914"/>
    </source>
</evidence>